<keyword evidence="12" id="KW-1185">Reference proteome</keyword>
<dbReference type="GO" id="GO:0019344">
    <property type="term" value="P:cysteine biosynthetic process"/>
    <property type="evidence" value="ECO:0007669"/>
    <property type="project" value="TreeGrafter"/>
</dbReference>
<evidence type="ECO:0000256" key="1">
    <source>
        <dbReference type="ARBA" id="ARBA00004141"/>
    </source>
</evidence>
<keyword evidence="5" id="KW-0028">Amino-acid biosynthesis</keyword>
<reference evidence="11 12" key="1">
    <citation type="submission" date="2019-09" db="EMBL/GenBank/DDBJ databases">
        <title>Genomes of Cryomorphaceae.</title>
        <authorList>
            <person name="Bowman J.P."/>
        </authorList>
    </citation>
    <scope>NUCLEOTIDE SEQUENCE [LARGE SCALE GENOMIC DNA]</scope>
    <source>
        <strain evidence="11 12">KCTC 52047</strain>
    </source>
</reference>
<dbReference type="GO" id="GO:0009675">
    <property type="term" value="F:high-affinity sulfate:proton symporter activity"/>
    <property type="evidence" value="ECO:0007669"/>
    <property type="project" value="TreeGrafter"/>
</dbReference>
<keyword evidence="2" id="KW-0813">Transport</keyword>
<organism evidence="11 12">
    <name type="scientific">Salibacter halophilus</name>
    <dbReference type="NCBI Taxonomy" id="1803916"/>
    <lineage>
        <taxon>Bacteria</taxon>
        <taxon>Pseudomonadati</taxon>
        <taxon>Bacteroidota</taxon>
        <taxon>Flavobacteriia</taxon>
        <taxon>Flavobacteriales</taxon>
        <taxon>Salibacteraceae</taxon>
        <taxon>Salibacter</taxon>
    </lineage>
</organism>
<feature type="transmembrane region" description="Helical" evidence="10">
    <location>
        <begin position="12"/>
        <end position="34"/>
    </location>
</feature>
<keyword evidence="8" id="KW-0764">Sulfate transport</keyword>
<dbReference type="EMBL" id="WACR01000011">
    <property type="protein sequence ID" value="KAB1062684.1"/>
    <property type="molecule type" value="Genomic_DNA"/>
</dbReference>
<dbReference type="Pfam" id="PF07264">
    <property type="entry name" value="EI24"/>
    <property type="match status" value="1"/>
</dbReference>
<evidence type="ECO:0000256" key="4">
    <source>
        <dbReference type="ARBA" id="ARBA00022519"/>
    </source>
</evidence>
<dbReference type="RefSeq" id="WP_151169638.1">
    <property type="nucleotide sequence ID" value="NZ_WACR01000011.1"/>
</dbReference>
<evidence type="ECO:0000256" key="9">
    <source>
        <dbReference type="ARBA" id="ARBA00023136"/>
    </source>
</evidence>
<evidence type="ECO:0000313" key="12">
    <source>
        <dbReference type="Proteomes" id="UP000435357"/>
    </source>
</evidence>
<evidence type="ECO:0000256" key="7">
    <source>
        <dbReference type="ARBA" id="ARBA00022989"/>
    </source>
</evidence>
<keyword evidence="6 10" id="KW-0812">Transmembrane</keyword>
<dbReference type="Proteomes" id="UP000435357">
    <property type="component" value="Unassembled WGS sequence"/>
</dbReference>
<evidence type="ECO:0000256" key="2">
    <source>
        <dbReference type="ARBA" id="ARBA00022448"/>
    </source>
</evidence>
<keyword evidence="3" id="KW-1003">Cell membrane</keyword>
<evidence type="ECO:0008006" key="13">
    <source>
        <dbReference type="Google" id="ProtNLM"/>
    </source>
</evidence>
<keyword evidence="7 10" id="KW-1133">Transmembrane helix</keyword>
<evidence type="ECO:0000256" key="10">
    <source>
        <dbReference type="SAM" id="Phobius"/>
    </source>
</evidence>
<feature type="transmembrane region" description="Helical" evidence="10">
    <location>
        <begin position="196"/>
        <end position="214"/>
    </location>
</feature>
<evidence type="ECO:0000313" key="11">
    <source>
        <dbReference type="EMBL" id="KAB1062684.1"/>
    </source>
</evidence>
<feature type="transmembrane region" description="Helical" evidence="10">
    <location>
        <begin position="133"/>
        <end position="152"/>
    </location>
</feature>
<accession>A0A6N6M484</accession>
<dbReference type="OrthoDB" id="9787566at2"/>
<dbReference type="GO" id="GO:0000103">
    <property type="term" value="P:sulfate assimilation"/>
    <property type="evidence" value="ECO:0007669"/>
    <property type="project" value="TreeGrafter"/>
</dbReference>
<evidence type="ECO:0000256" key="6">
    <source>
        <dbReference type="ARBA" id="ARBA00022692"/>
    </source>
</evidence>
<evidence type="ECO:0000256" key="3">
    <source>
        <dbReference type="ARBA" id="ARBA00022475"/>
    </source>
</evidence>
<comment type="caution">
    <text evidence="11">The sequence shown here is derived from an EMBL/GenBank/DDBJ whole genome shotgun (WGS) entry which is preliminary data.</text>
</comment>
<evidence type="ECO:0000256" key="5">
    <source>
        <dbReference type="ARBA" id="ARBA00022605"/>
    </source>
</evidence>
<dbReference type="PANTHER" id="PTHR37468">
    <property type="entry name" value="SULFATE TRANSPORTER CYSZ"/>
    <property type="match status" value="1"/>
</dbReference>
<sequence length="249" mass="27830">MSFIKDHNMWGFFIFPIVINIGLFYLGFSVTSGLSDSIFDWLKDFLGISSWEFDGADTLSSVIWFLIWIVLKILFFFLYAYLGGYIVLILMSPILAWVSERTEKLATGRDYPFSLKRFITDVIRGIFIGVRSFVLEVIITLAIVIIGFIPILGFLSPILLFAVSAYFYGFSFIDYSSERKGLKMKESMSYVSRRKGLAVGTAMPFSALLLIPYIGQMLAGFTAVIGTVGATLAVLEVDGQSQTEITSHA</sequence>
<name>A0A6N6M484_9FLAO</name>
<dbReference type="InterPro" id="IPR059112">
    <property type="entry name" value="CysZ/EI24"/>
</dbReference>
<dbReference type="InterPro" id="IPR050480">
    <property type="entry name" value="CysZ-like"/>
</dbReference>
<dbReference type="AlphaFoldDB" id="A0A6N6M484"/>
<dbReference type="PANTHER" id="PTHR37468:SF1">
    <property type="entry name" value="SULFATE TRANSPORTER CYSZ"/>
    <property type="match status" value="1"/>
</dbReference>
<feature type="transmembrane region" description="Helical" evidence="10">
    <location>
        <begin position="158"/>
        <end position="175"/>
    </location>
</feature>
<gene>
    <name evidence="11" type="ORF">F3059_12115</name>
</gene>
<keyword evidence="9 10" id="KW-0472">Membrane</keyword>
<comment type="subcellular location">
    <subcellularLocation>
        <location evidence="1">Membrane</location>
        <topology evidence="1">Multi-pass membrane protein</topology>
    </subcellularLocation>
</comment>
<protein>
    <recommendedName>
        <fullName evidence="13">EI24 domain-containing protein</fullName>
    </recommendedName>
</protein>
<proteinExistence type="predicted"/>
<dbReference type="GO" id="GO:0005886">
    <property type="term" value="C:plasma membrane"/>
    <property type="evidence" value="ECO:0007669"/>
    <property type="project" value="TreeGrafter"/>
</dbReference>
<keyword evidence="4" id="KW-0997">Cell inner membrane</keyword>
<evidence type="ECO:0000256" key="8">
    <source>
        <dbReference type="ARBA" id="ARBA00023032"/>
    </source>
</evidence>
<feature type="transmembrane region" description="Helical" evidence="10">
    <location>
        <begin position="62"/>
        <end position="91"/>
    </location>
</feature>